<feature type="chain" id="PRO_5020885052" description="Cell wall binding repeat 2" evidence="1">
    <location>
        <begin position="33"/>
        <end position="303"/>
    </location>
</feature>
<feature type="signal peptide" evidence="1">
    <location>
        <begin position="1"/>
        <end position="32"/>
    </location>
</feature>
<dbReference type="PROSITE" id="PS51257">
    <property type="entry name" value="PROKAR_LIPOPROTEIN"/>
    <property type="match status" value="1"/>
</dbReference>
<reference evidence="2 3" key="1">
    <citation type="submission" date="2019-04" db="EMBL/GenBank/DDBJ databases">
        <title>Corynebacterium endometrii sp. nov., isolated from the uterus of a cow with endometritis.</title>
        <authorList>
            <person name="Ballas P."/>
            <person name="Ruckert C."/>
            <person name="Wagener K."/>
            <person name="Drillich M."/>
            <person name="Kaempfer P."/>
            <person name="Busse H.-J."/>
            <person name="Ehling-Schulz M."/>
        </authorList>
    </citation>
    <scope>NUCLEOTIDE SEQUENCE [LARGE SCALE GENOMIC DNA]</scope>
    <source>
        <strain evidence="2 3">LMM-1653</strain>
    </source>
</reference>
<protein>
    <recommendedName>
        <fullName evidence="4">Cell wall binding repeat 2</fullName>
    </recommendedName>
</protein>
<evidence type="ECO:0000313" key="3">
    <source>
        <dbReference type="Proteomes" id="UP000296352"/>
    </source>
</evidence>
<dbReference type="EMBL" id="CP039247">
    <property type="protein sequence ID" value="QCB28303.1"/>
    <property type="molecule type" value="Genomic_DNA"/>
</dbReference>
<dbReference type="AlphaFoldDB" id="A0A4P7QFJ2"/>
<gene>
    <name evidence="2" type="ORF">CENDO_05070</name>
</gene>
<dbReference type="Proteomes" id="UP000296352">
    <property type="component" value="Chromosome"/>
</dbReference>
<name>A0A4P7QFJ2_9CORY</name>
<keyword evidence="3" id="KW-1185">Reference proteome</keyword>
<accession>A0A4P7QFJ2</accession>
<proteinExistence type="predicted"/>
<organism evidence="2 3">
    <name type="scientific">Corynebacterium endometrii</name>
    <dbReference type="NCBI Taxonomy" id="2488819"/>
    <lineage>
        <taxon>Bacteria</taxon>
        <taxon>Bacillati</taxon>
        <taxon>Actinomycetota</taxon>
        <taxon>Actinomycetes</taxon>
        <taxon>Mycobacteriales</taxon>
        <taxon>Corynebacteriaceae</taxon>
        <taxon>Corynebacterium</taxon>
    </lineage>
</organism>
<evidence type="ECO:0000256" key="1">
    <source>
        <dbReference type="SAM" id="SignalP"/>
    </source>
</evidence>
<keyword evidence="1" id="KW-0732">Signal</keyword>
<sequence length="303" mass="31874" precursor="true">MAFRARRWAGGVALAAALSVAGCGIGPTGSLAVPTSTDVPEADIDLAKAAAENRSNFYEERFRGKVQVLTDSTGIDAARLFFKDSSSLIIADASQASQLRAASIAVAQHAPMIVYEPEARGDITSLIHELGVSRVLLVGDVPFAAQEGATVVSRDPGTVKAMGVFTAFQFTPELVSGPEKMVEKVAGLDPEAKTELKATWEQLEVDAEADYSELSAVPAQSRRDADQAPVVIATPESPIAAVATVRAYGGSVRVLPSGDPRESKAAYAMVAGLEQGPLVALGPVFETPQVLRDRIRQGWGQQD</sequence>
<evidence type="ECO:0000313" key="2">
    <source>
        <dbReference type="EMBL" id="QCB28303.1"/>
    </source>
</evidence>
<evidence type="ECO:0008006" key="4">
    <source>
        <dbReference type="Google" id="ProtNLM"/>
    </source>
</evidence>
<dbReference type="KEGG" id="cee:CENDO_05070"/>